<evidence type="ECO:0000256" key="6">
    <source>
        <dbReference type="ARBA" id="ARBA00022898"/>
    </source>
</evidence>
<evidence type="ECO:0000256" key="7">
    <source>
        <dbReference type="ARBA" id="ARBA00023192"/>
    </source>
</evidence>
<comment type="function">
    <text evidence="9">Catalyzes the conversion of O-acetylserine (OAS) to cysteine through the elimination of acetate and addition of hydrogen sulfide.</text>
</comment>
<sequence length="311" mass="32696">MTQIYENVTELVGRTPLVRLNRVTAGAQAQVVAKLEFYNPANSVKDRIGVAIVDAAEAAGELKPGGTIVEGTSGNTGIALAMVAAARGYKVILTMPETMSTERRVMLRAYGAEIVLTPGAEGMAGAVKKAEEIVAQTANAVLARQFANPANPAIHQRTTGEEIWADTDGEVDIFVAGIGTGGTLTGVGRTLKERKPGVQIVGVEPADSPILTGGQPGPHKIQGLGANFVPDILDRDIYDEIIDVELDDAIRTARDLGTVEGILGGISAGANVWGALQLAKRPENAGKLIVVVVPDFGERYISTPLFEHIRD</sequence>
<comment type="pathway">
    <text evidence="2">Amino-acid biosynthesis; L-cysteine biosynthesis; L-cysteine from L-serine: step 2/2.</text>
</comment>
<dbReference type="SUPFAM" id="SSF53686">
    <property type="entry name" value="Tryptophan synthase beta subunit-like PLP-dependent enzymes"/>
    <property type="match status" value="1"/>
</dbReference>
<evidence type="ECO:0000256" key="5">
    <source>
        <dbReference type="ARBA" id="ARBA00022679"/>
    </source>
</evidence>
<dbReference type="NCBIfam" id="TIGR01136">
    <property type="entry name" value="cysKM"/>
    <property type="match status" value="1"/>
</dbReference>
<dbReference type="InterPro" id="IPR001926">
    <property type="entry name" value="TrpB-like_PALP"/>
</dbReference>
<dbReference type="GO" id="GO:0004124">
    <property type="term" value="F:cysteine synthase activity"/>
    <property type="evidence" value="ECO:0007669"/>
    <property type="project" value="UniProtKB-UniRule"/>
</dbReference>
<keyword evidence="5 12" id="KW-0808">Transferase</keyword>
<accession>A0A1G6SND7</accession>
<comment type="catalytic activity">
    <reaction evidence="8 12">
        <text>O-acetyl-L-serine + hydrogen sulfide = L-cysteine + acetate</text>
        <dbReference type="Rhea" id="RHEA:14829"/>
        <dbReference type="ChEBI" id="CHEBI:29919"/>
        <dbReference type="ChEBI" id="CHEBI:30089"/>
        <dbReference type="ChEBI" id="CHEBI:35235"/>
        <dbReference type="ChEBI" id="CHEBI:58340"/>
        <dbReference type="EC" id="2.5.1.47"/>
    </reaction>
</comment>
<feature type="binding site" evidence="10">
    <location>
        <begin position="179"/>
        <end position="183"/>
    </location>
    <ligand>
        <name>pyridoxal 5'-phosphate</name>
        <dbReference type="ChEBI" id="CHEBI:597326"/>
    </ligand>
</feature>
<evidence type="ECO:0000256" key="11">
    <source>
        <dbReference type="PIRSR" id="PIRSR605856-51"/>
    </source>
</evidence>
<dbReference type="RefSeq" id="WP_072843338.1">
    <property type="nucleotide sequence ID" value="NZ_FNAB01000003.1"/>
</dbReference>
<comment type="cofactor">
    <cofactor evidence="1 10 12">
        <name>pyridoxal 5'-phosphate</name>
        <dbReference type="ChEBI" id="CHEBI:597326"/>
    </cofactor>
</comment>
<organism evidence="14 15">
    <name type="scientific">Rhodococcus tukisamuensis</name>
    <dbReference type="NCBI Taxonomy" id="168276"/>
    <lineage>
        <taxon>Bacteria</taxon>
        <taxon>Bacillati</taxon>
        <taxon>Actinomycetota</taxon>
        <taxon>Actinomycetes</taxon>
        <taxon>Mycobacteriales</taxon>
        <taxon>Nocardiaceae</taxon>
        <taxon>Rhodococcus</taxon>
    </lineage>
</organism>
<dbReference type="InterPro" id="IPR001216">
    <property type="entry name" value="P-phosphate_BS"/>
</dbReference>
<evidence type="ECO:0000313" key="14">
    <source>
        <dbReference type="EMBL" id="SDD18161.1"/>
    </source>
</evidence>
<dbReference type="Gene3D" id="3.40.50.1100">
    <property type="match status" value="2"/>
</dbReference>
<dbReference type="NCBIfam" id="TIGR01139">
    <property type="entry name" value="cysK"/>
    <property type="match status" value="1"/>
</dbReference>
<dbReference type="AlphaFoldDB" id="A0A1G6SND7"/>
<feature type="modified residue" description="N6-(pyridoxal phosphate)lysine" evidence="11">
    <location>
        <position position="45"/>
    </location>
</feature>
<evidence type="ECO:0000256" key="2">
    <source>
        <dbReference type="ARBA" id="ARBA00004962"/>
    </source>
</evidence>
<dbReference type="GO" id="GO:0005737">
    <property type="term" value="C:cytoplasm"/>
    <property type="evidence" value="ECO:0007669"/>
    <property type="project" value="UniProtKB-ARBA"/>
</dbReference>
<evidence type="ECO:0000256" key="3">
    <source>
        <dbReference type="ARBA" id="ARBA00007103"/>
    </source>
</evidence>
<dbReference type="EC" id="2.5.1.47" evidence="12"/>
<evidence type="ECO:0000313" key="15">
    <source>
        <dbReference type="Proteomes" id="UP000199417"/>
    </source>
</evidence>
<gene>
    <name evidence="14" type="ORF">SAMN05444580_103200</name>
</gene>
<dbReference type="InterPro" id="IPR005856">
    <property type="entry name" value="Cys_synth"/>
</dbReference>
<evidence type="ECO:0000256" key="12">
    <source>
        <dbReference type="RuleBase" id="RU003985"/>
    </source>
</evidence>
<feature type="binding site" evidence="10">
    <location>
        <position position="267"/>
    </location>
    <ligand>
        <name>pyridoxal 5'-phosphate</name>
        <dbReference type="ChEBI" id="CHEBI:597326"/>
    </ligand>
</feature>
<protein>
    <recommendedName>
        <fullName evidence="12">Cysteine synthase</fullName>
        <ecNumber evidence="12">2.5.1.47</ecNumber>
    </recommendedName>
</protein>
<dbReference type="InterPro" id="IPR005859">
    <property type="entry name" value="CysK"/>
</dbReference>
<evidence type="ECO:0000256" key="9">
    <source>
        <dbReference type="ARBA" id="ARBA00053442"/>
    </source>
</evidence>
<evidence type="ECO:0000256" key="1">
    <source>
        <dbReference type="ARBA" id="ARBA00001933"/>
    </source>
</evidence>
<dbReference type="PROSITE" id="PS00901">
    <property type="entry name" value="CYS_SYNTHASE"/>
    <property type="match status" value="1"/>
</dbReference>
<dbReference type="InterPro" id="IPR036052">
    <property type="entry name" value="TrpB-like_PALP_sf"/>
</dbReference>
<keyword evidence="4 12" id="KW-0028">Amino-acid biosynthesis</keyword>
<evidence type="ECO:0000256" key="4">
    <source>
        <dbReference type="ARBA" id="ARBA00022605"/>
    </source>
</evidence>
<proteinExistence type="inferred from homology"/>
<dbReference type="EMBL" id="FNAB01000003">
    <property type="protein sequence ID" value="SDD18161.1"/>
    <property type="molecule type" value="Genomic_DNA"/>
</dbReference>
<keyword evidence="6 10" id="KW-0663">Pyridoxal phosphate</keyword>
<evidence type="ECO:0000256" key="10">
    <source>
        <dbReference type="PIRSR" id="PIRSR605856-50"/>
    </source>
</evidence>
<dbReference type="InterPro" id="IPR050214">
    <property type="entry name" value="Cys_Synth/Cystath_Beta-Synth"/>
</dbReference>
<dbReference type="FunFam" id="3.40.50.1100:FF:000067">
    <property type="entry name" value="Cysteine synthase"/>
    <property type="match status" value="1"/>
</dbReference>
<keyword evidence="15" id="KW-1185">Reference proteome</keyword>
<evidence type="ECO:0000256" key="8">
    <source>
        <dbReference type="ARBA" id="ARBA00047931"/>
    </source>
</evidence>
<dbReference type="Proteomes" id="UP000199417">
    <property type="component" value="Unassembled WGS sequence"/>
</dbReference>
<name>A0A1G6SND7_9NOCA</name>
<comment type="similarity">
    <text evidence="3 12">Belongs to the cysteine synthase/cystathionine beta-synthase family.</text>
</comment>
<dbReference type="STRING" id="168276.SAMN05444580_103200"/>
<dbReference type="PANTHER" id="PTHR10314">
    <property type="entry name" value="CYSTATHIONINE BETA-SYNTHASE"/>
    <property type="match status" value="1"/>
</dbReference>
<feature type="binding site" evidence="10">
    <location>
        <position position="75"/>
    </location>
    <ligand>
        <name>pyridoxal 5'-phosphate</name>
        <dbReference type="ChEBI" id="CHEBI:597326"/>
    </ligand>
</feature>
<evidence type="ECO:0000259" key="13">
    <source>
        <dbReference type="Pfam" id="PF00291"/>
    </source>
</evidence>
<dbReference type="GO" id="GO:0006535">
    <property type="term" value="P:cysteine biosynthetic process from serine"/>
    <property type="evidence" value="ECO:0007669"/>
    <property type="project" value="UniProtKB-UniRule"/>
</dbReference>
<feature type="domain" description="Tryptophan synthase beta chain-like PALP" evidence="13">
    <location>
        <begin position="8"/>
        <end position="295"/>
    </location>
</feature>
<reference evidence="14 15" key="1">
    <citation type="submission" date="2016-10" db="EMBL/GenBank/DDBJ databases">
        <authorList>
            <person name="de Groot N.N."/>
        </authorList>
    </citation>
    <scope>NUCLEOTIDE SEQUENCE [LARGE SCALE GENOMIC DNA]</scope>
    <source>
        <strain evidence="14 15">JCM 11308</strain>
    </source>
</reference>
<dbReference type="CDD" id="cd01561">
    <property type="entry name" value="CBS_like"/>
    <property type="match status" value="1"/>
</dbReference>
<dbReference type="Pfam" id="PF00291">
    <property type="entry name" value="PALP"/>
    <property type="match status" value="1"/>
</dbReference>
<keyword evidence="7 12" id="KW-0198">Cysteine biosynthesis</keyword>